<evidence type="ECO:0000313" key="2">
    <source>
        <dbReference type="Proteomes" id="UP000664940"/>
    </source>
</evidence>
<comment type="caution">
    <text evidence="1">The sequence shown here is derived from an EMBL/GenBank/DDBJ whole genome shotgun (WGS) entry which is preliminary data.</text>
</comment>
<dbReference type="Proteomes" id="UP000664940">
    <property type="component" value="Unassembled WGS sequence"/>
</dbReference>
<dbReference type="EMBL" id="JABVXQ010000004">
    <property type="protein sequence ID" value="KAF6114554.1"/>
    <property type="molecule type" value="Genomic_DNA"/>
</dbReference>
<sequence length="124" mass="13955">MKQNCPKRGNAPRMGLTLTRAHRHTHTAHSHAGQTRDLATLPELNDSVWFLSLAMCMCINAADWDLSVNFNWSTRPWSIVQQEISSTKLCKPLLTSSISHGTFSIRCTNLFFFGISVAFVSFLK</sequence>
<accession>A0A834APG7</accession>
<proteinExistence type="predicted"/>
<dbReference type="AlphaFoldDB" id="A0A834APG7"/>
<gene>
    <name evidence="1" type="ORF">HJG60_010528</name>
</gene>
<protein>
    <submittedName>
        <fullName evidence="1">Uncharacterized protein</fullName>
    </submittedName>
</protein>
<name>A0A834APG7_9CHIR</name>
<reference evidence="1 2" key="1">
    <citation type="journal article" date="2020" name="Nature">
        <title>Six reference-quality genomes reveal evolution of bat adaptations.</title>
        <authorList>
            <person name="Jebb D."/>
            <person name="Huang Z."/>
            <person name="Pippel M."/>
            <person name="Hughes G.M."/>
            <person name="Lavrichenko K."/>
            <person name="Devanna P."/>
            <person name="Winkler S."/>
            <person name="Jermiin L.S."/>
            <person name="Skirmuntt E.C."/>
            <person name="Katzourakis A."/>
            <person name="Burkitt-Gray L."/>
            <person name="Ray D.A."/>
            <person name="Sullivan K.A.M."/>
            <person name="Roscito J.G."/>
            <person name="Kirilenko B.M."/>
            <person name="Davalos L.M."/>
            <person name="Corthals A.P."/>
            <person name="Power M.L."/>
            <person name="Jones G."/>
            <person name="Ransome R.D."/>
            <person name="Dechmann D.K.N."/>
            <person name="Locatelli A.G."/>
            <person name="Puechmaille S.J."/>
            <person name="Fedrigo O."/>
            <person name="Jarvis E.D."/>
            <person name="Hiller M."/>
            <person name="Vernes S.C."/>
            <person name="Myers E.W."/>
            <person name="Teeling E.C."/>
        </authorList>
    </citation>
    <scope>NUCLEOTIDE SEQUENCE [LARGE SCALE GENOMIC DNA]</scope>
    <source>
        <strain evidence="1">Bat1K_MPI-CBG_1</strain>
    </source>
</reference>
<organism evidence="1 2">
    <name type="scientific">Phyllostomus discolor</name>
    <name type="common">pale spear-nosed bat</name>
    <dbReference type="NCBI Taxonomy" id="89673"/>
    <lineage>
        <taxon>Eukaryota</taxon>
        <taxon>Metazoa</taxon>
        <taxon>Chordata</taxon>
        <taxon>Craniata</taxon>
        <taxon>Vertebrata</taxon>
        <taxon>Euteleostomi</taxon>
        <taxon>Mammalia</taxon>
        <taxon>Eutheria</taxon>
        <taxon>Laurasiatheria</taxon>
        <taxon>Chiroptera</taxon>
        <taxon>Yangochiroptera</taxon>
        <taxon>Phyllostomidae</taxon>
        <taxon>Phyllostominae</taxon>
        <taxon>Phyllostomus</taxon>
    </lineage>
</organism>
<evidence type="ECO:0000313" key="1">
    <source>
        <dbReference type="EMBL" id="KAF6114554.1"/>
    </source>
</evidence>